<feature type="transmembrane region" description="Helical" evidence="2">
    <location>
        <begin position="355"/>
        <end position="375"/>
    </location>
</feature>
<feature type="domain" description="HD" evidence="3">
    <location>
        <begin position="564"/>
        <end position="708"/>
    </location>
</feature>
<feature type="region of interest" description="Disordered" evidence="1">
    <location>
        <begin position="1"/>
        <end position="28"/>
    </location>
</feature>
<dbReference type="KEGG" id="rmr:Rmar_1228"/>
<organism evidence="4 5">
    <name type="scientific">Rhodothermus marinus (strain ATCC 43812 / DSM 4252 / R-10)</name>
    <name type="common">Rhodothermus obamensis</name>
    <dbReference type="NCBI Taxonomy" id="518766"/>
    <lineage>
        <taxon>Bacteria</taxon>
        <taxon>Pseudomonadati</taxon>
        <taxon>Rhodothermota</taxon>
        <taxon>Rhodothermia</taxon>
        <taxon>Rhodothermales</taxon>
        <taxon>Rhodothermaceae</taxon>
        <taxon>Rhodothermus</taxon>
    </lineage>
</organism>
<dbReference type="eggNOG" id="COG1480">
    <property type="taxonomic scope" value="Bacteria"/>
</dbReference>
<dbReference type="EMBL" id="CP001807">
    <property type="protein sequence ID" value="ACY48118.1"/>
    <property type="molecule type" value="Genomic_DNA"/>
</dbReference>
<proteinExistence type="predicted"/>
<feature type="transmembrane region" description="Helical" evidence="2">
    <location>
        <begin position="479"/>
        <end position="499"/>
    </location>
</feature>
<reference evidence="4 5" key="1">
    <citation type="journal article" date="2009" name="Stand. Genomic Sci.">
        <title>Complete genome sequence of Rhodothermus marinus type strain (R-10).</title>
        <authorList>
            <person name="Nolan M."/>
            <person name="Tindall B.J."/>
            <person name="Pomrenke H."/>
            <person name="Lapidus A."/>
            <person name="Copeland A."/>
            <person name="Glavina Del Rio T."/>
            <person name="Lucas S."/>
            <person name="Chen F."/>
            <person name="Tice H."/>
            <person name="Cheng J.F."/>
            <person name="Saunders E."/>
            <person name="Han C."/>
            <person name="Bruce D."/>
            <person name="Goodwin L."/>
            <person name="Chain P."/>
            <person name="Pitluck S."/>
            <person name="Ovchinikova G."/>
            <person name="Pati A."/>
            <person name="Ivanova N."/>
            <person name="Mavromatis K."/>
            <person name="Chen A."/>
            <person name="Palaniappan K."/>
            <person name="Land M."/>
            <person name="Hauser L."/>
            <person name="Chang Y.J."/>
            <person name="Jeffries C.D."/>
            <person name="Brettin T."/>
            <person name="Goker M."/>
            <person name="Bristow J."/>
            <person name="Eisen J.A."/>
            <person name="Markowitz V."/>
            <person name="Hugenholtz P."/>
            <person name="Kyrpides N.C."/>
            <person name="Klenk H.P."/>
            <person name="Detter J.C."/>
        </authorList>
    </citation>
    <scope>NUCLEOTIDE SEQUENCE [LARGE SCALE GENOMIC DNA]</scope>
    <source>
        <strain evidence="5">ATCC 43812 / DSM 4252 / R-10</strain>
    </source>
</reference>
<feature type="transmembrane region" description="Helical" evidence="2">
    <location>
        <begin position="448"/>
        <end position="467"/>
    </location>
</feature>
<keyword evidence="2" id="KW-1133">Transmembrane helix</keyword>
<dbReference type="Pfam" id="PF07697">
    <property type="entry name" value="7TMR-HDED"/>
    <property type="match status" value="1"/>
</dbReference>
<dbReference type="AlphaFoldDB" id="D0MI10"/>
<dbReference type="GO" id="GO:0016787">
    <property type="term" value="F:hydrolase activity"/>
    <property type="evidence" value="ECO:0007669"/>
    <property type="project" value="UniProtKB-KW"/>
</dbReference>
<dbReference type="InterPro" id="IPR011621">
    <property type="entry name" value="Metal-dep_PHydrolase_7TM_intra"/>
</dbReference>
<keyword evidence="4" id="KW-0675">Receptor</keyword>
<gene>
    <name evidence="4" type="ordered locus">Rmar_1228</name>
</gene>
<dbReference type="RefSeq" id="WP_012843730.1">
    <property type="nucleotide sequence ID" value="NC_013501.1"/>
</dbReference>
<keyword evidence="5" id="KW-1185">Reference proteome</keyword>
<evidence type="ECO:0000259" key="3">
    <source>
        <dbReference type="PROSITE" id="PS51831"/>
    </source>
</evidence>
<dbReference type="PROSITE" id="PS51831">
    <property type="entry name" value="HD"/>
    <property type="match status" value="1"/>
</dbReference>
<dbReference type="OrthoDB" id="9806952at2"/>
<dbReference type="InterPro" id="IPR006674">
    <property type="entry name" value="HD_domain"/>
</dbReference>
<dbReference type="Pfam" id="PF01966">
    <property type="entry name" value="HD"/>
    <property type="match status" value="1"/>
</dbReference>
<evidence type="ECO:0000313" key="5">
    <source>
        <dbReference type="Proteomes" id="UP000002221"/>
    </source>
</evidence>
<dbReference type="HOGENOM" id="CLU_015767_1_1_10"/>
<dbReference type="InterPro" id="IPR011624">
    <property type="entry name" value="Metal-dep_PHydrolase_7TM_extra"/>
</dbReference>
<feature type="transmembrane region" description="Helical" evidence="2">
    <location>
        <begin position="37"/>
        <end position="55"/>
    </location>
</feature>
<evidence type="ECO:0000256" key="2">
    <source>
        <dbReference type="SAM" id="Phobius"/>
    </source>
</evidence>
<feature type="transmembrane region" description="Helical" evidence="2">
    <location>
        <begin position="410"/>
        <end position="428"/>
    </location>
</feature>
<dbReference type="CDD" id="cd00077">
    <property type="entry name" value="HDc"/>
    <property type="match status" value="1"/>
</dbReference>
<protein>
    <submittedName>
        <fullName evidence="4">7TM receptor with intracellular metal dependent phosphohydrolase</fullName>
    </submittedName>
</protein>
<dbReference type="NCBIfam" id="TIGR00277">
    <property type="entry name" value="HDIG"/>
    <property type="match status" value="1"/>
</dbReference>
<dbReference type="InterPro" id="IPR052722">
    <property type="entry name" value="PgpH_phosphodiesterase"/>
</dbReference>
<sequence>MSIWERFQRGRRTPRPVGQQLERGREQETRRQRRRQWMIKAAIWLGLIVLTLIAFPRERVYQFTVRVGEVWQHNDLVAPFDFALYKDPEQLEQERRQVILQTPPYFREVPDAMRRMEANRDTVRMQLEAIFEAYASYRRNLLRGRQDAARDDSLRYAELRRNARVKLTPEQWRLLAEDYRAAINEAGQVVRRGGQEPLYVRALEEAWSFGVQVLQLGLLDVPRDSVLTDEIVVRNEVERTERVLSVDRVFGLDEAYGAAREYFLQQFNNRPELASIALAFFRAILVPSYVYLRAETLHAWEQQQARISPTYGLVKAGEVIVQRGQVVTEEIKRKLTSLERAQQERGGTALFWRRLLGQTLVTLATYLFFFLYLFLLRRPIFDDNAQVLLIALIFAAILGLYAIAVRLPTLAMYAVPVAIASILLTVIFDSRVALFGTITLAFIGGHLLSYDFEFVFATVFAGTLGIFSVRDIKNRGQFFLSAGLVFLGYLVVLGASALWHPAASGRFLSDLLLVGINSVLVLMAYPLLWVFERAFDITTDLTLLELSDTNRPLLKELSLRAPGTFNHSLQVANLAEAAAAAIGAHALLVRVGALYHDIGKMIKPEYFVENQRPGMNPHENLKPRMSALIIASHVKEGLEIGRQYGLPKKVLDFIPMHHGTTRIEYFYRKAVEQTGDPNLPDAEFRYPGPKPNSKETAILMLADSVEAASRALEEPTHKRLEALIDQIFRARIEDGQLDDTDLTFRDLQKIKETFLQMLLAIYHIRVKYPGMEEQEQKDQKAPSETPASQETPASTQDR</sequence>
<dbReference type="InterPro" id="IPR006675">
    <property type="entry name" value="HDIG_dom"/>
</dbReference>
<dbReference type="SUPFAM" id="SSF109604">
    <property type="entry name" value="HD-domain/PDEase-like"/>
    <property type="match status" value="1"/>
</dbReference>
<keyword evidence="2" id="KW-0472">Membrane</keyword>
<feature type="transmembrane region" description="Helical" evidence="2">
    <location>
        <begin position="511"/>
        <end position="531"/>
    </location>
</feature>
<dbReference type="STRING" id="518766.Rmar_1228"/>
<dbReference type="InterPro" id="IPR003607">
    <property type="entry name" value="HD/PDEase_dom"/>
</dbReference>
<dbReference type="Proteomes" id="UP000002221">
    <property type="component" value="Chromosome"/>
</dbReference>
<dbReference type="Gene3D" id="1.10.3210.10">
    <property type="entry name" value="Hypothetical protein af1432"/>
    <property type="match status" value="1"/>
</dbReference>
<evidence type="ECO:0000256" key="1">
    <source>
        <dbReference type="SAM" id="MobiDB-lite"/>
    </source>
</evidence>
<accession>D0MI10</accession>
<feature type="compositionally biased region" description="Polar residues" evidence="1">
    <location>
        <begin position="785"/>
        <end position="798"/>
    </location>
</feature>
<dbReference type="Pfam" id="PF07698">
    <property type="entry name" value="7TM-7TMR_HD"/>
    <property type="match status" value="1"/>
</dbReference>
<keyword evidence="4" id="KW-0378">Hydrolase</keyword>
<name>D0MI10_RHOM4</name>
<keyword evidence="2" id="KW-0812">Transmembrane</keyword>
<evidence type="ECO:0000313" key="4">
    <source>
        <dbReference type="EMBL" id="ACY48118.1"/>
    </source>
</evidence>
<dbReference type="SMART" id="SM00471">
    <property type="entry name" value="HDc"/>
    <property type="match status" value="1"/>
</dbReference>
<dbReference type="PANTHER" id="PTHR36442">
    <property type="entry name" value="CYCLIC-DI-AMP PHOSPHODIESTERASE PGPH"/>
    <property type="match status" value="1"/>
</dbReference>
<feature type="transmembrane region" description="Helical" evidence="2">
    <location>
        <begin position="387"/>
        <end position="403"/>
    </location>
</feature>
<dbReference type="PANTHER" id="PTHR36442:SF1">
    <property type="entry name" value="CYCLIC-DI-AMP PHOSPHODIESTERASE PGPH"/>
    <property type="match status" value="1"/>
</dbReference>
<feature type="region of interest" description="Disordered" evidence="1">
    <location>
        <begin position="772"/>
        <end position="798"/>
    </location>
</feature>